<name>A0ABR6C4D4_9HYPH</name>
<protein>
    <recommendedName>
        <fullName evidence="1">TIR domain-containing protein</fullName>
    </recommendedName>
</protein>
<feature type="domain" description="TIR" evidence="1">
    <location>
        <begin position="187"/>
        <end position="322"/>
    </location>
</feature>
<dbReference type="RefSeq" id="WP_182573903.1">
    <property type="nucleotide sequence ID" value="NZ_JACJHY010000007.1"/>
</dbReference>
<dbReference type="SUPFAM" id="SSF52200">
    <property type="entry name" value="Toll/Interleukin receptor TIR domain"/>
    <property type="match status" value="1"/>
</dbReference>
<dbReference type="Pfam" id="PF13676">
    <property type="entry name" value="TIR_2"/>
    <property type="match status" value="1"/>
</dbReference>
<gene>
    <name evidence="2" type="ORF">HNQ97_001830</name>
</gene>
<dbReference type="Gene3D" id="3.40.50.10140">
    <property type="entry name" value="Toll/interleukin-1 receptor homology (TIR) domain"/>
    <property type="match status" value="1"/>
</dbReference>
<dbReference type="PROSITE" id="PS50104">
    <property type="entry name" value="TIR"/>
    <property type="match status" value="1"/>
</dbReference>
<keyword evidence="3" id="KW-1185">Reference proteome</keyword>
<accession>A0ABR6C4D4</accession>
<dbReference type="Proteomes" id="UP000587524">
    <property type="component" value="Unassembled WGS sequence"/>
</dbReference>
<comment type="caution">
    <text evidence="2">The sequence shown here is derived from an EMBL/GenBank/DDBJ whole genome shotgun (WGS) entry which is preliminary data.</text>
</comment>
<dbReference type="EMBL" id="JACJHZ010000007">
    <property type="protein sequence ID" value="MBA9019835.1"/>
    <property type="molecule type" value="Genomic_DNA"/>
</dbReference>
<sequence>MAYDFSSLSHSEFEDLARDLIGSEIGMRFEAFPEGPDDGMDGRHALADGAIVLQAKHYHRTGFSGLKSKMAKERQSIDRLAPKRYILVTSAPLTPKNKSALSEIIGPSLQTPGDIFGPGDLNALLRKHSNIEKAHQKLWAQSTSVLETVVTEAVGKALAKAGSIPVVLASLLPPRVPNGNAAPVENAVRDTIFLIKSSPIDDEFTLWLAPKLEAEGYRVFADILTLQPGDRWRRLINQALQYRAAKVLLICRDATLDDPNVQDDLDIALEVAKEISDPRFIIPLRLGAGKKVKGVGDAVTVDFVRGWGEGVGLLLDALQRQKVPRSAGPPVIDPNWEIFRRRGAVPLVEEAERLTSNWLRAAEAPDVIRYFESTGVIEQRLLDRTLEAFPYPCAVQGSGIITFADQSEIDAAFASAGRFKLKHEIPLLDFVDNGFPPLGMERQVASNLVIAMIKRTWLSFCREKGFVEYQYSNAIGFHASVMQAPTGQRIPWGKQGDRRSSMLRNVAKGHIWQFGVTAMPYFWPFWHLKLKSRVLFSVDNGKPEGLGIDDARKLHRLRRSICKGWRNKQWHGRMLAFIELLSGESAYIRLALSAKSALAIEAAPMLFTSPVSTMLPDVLDTDEEEADISTLGRPDNDEEVEA</sequence>
<organism evidence="2 3">
    <name type="scientific">Aminobacter ciceronei</name>
    <dbReference type="NCBI Taxonomy" id="150723"/>
    <lineage>
        <taxon>Bacteria</taxon>
        <taxon>Pseudomonadati</taxon>
        <taxon>Pseudomonadota</taxon>
        <taxon>Alphaproteobacteria</taxon>
        <taxon>Hyphomicrobiales</taxon>
        <taxon>Phyllobacteriaceae</taxon>
        <taxon>Aminobacter</taxon>
    </lineage>
</organism>
<evidence type="ECO:0000259" key="1">
    <source>
        <dbReference type="PROSITE" id="PS50104"/>
    </source>
</evidence>
<evidence type="ECO:0000313" key="2">
    <source>
        <dbReference type="EMBL" id="MBA9019835.1"/>
    </source>
</evidence>
<dbReference type="SMART" id="SM00255">
    <property type="entry name" value="TIR"/>
    <property type="match status" value="1"/>
</dbReference>
<dbReference type="InterPro" id="IPR035897">
    <property type="entry name" value="Toll_tir_struct_dom_sf"/>
</dbReference>
<evidence type="ECO:0000313" key="3">
    <source>
        <dbReference type="Proteomes" id="UP000587524"/>
    </source>
</evidence>
<dbReference type="InterPro" id="IPR000157">
    <property type="entry name" value="TIR_dom"/>
</dbReference>
<proteinExistence type="predicted"/>
<reference evidence="2 3" key="1">
    <citation type="submission" date="2020-08" db="EMBL/GenBank/DDBJ databases">
        <title>Genomic Encyclopedia of Type Strains, Phase IV (KMG-IV): sequencing the most valuable type-strain genomes for metagenomic binning, comparative biology and taxonomic classification.</title>
        <authorList>
            <person name="Goeker M."/>
        </authorList>
    </citation>
    <scope>NUCLEOTIDE SEQUENCE [LARGE SCALE GENOMIC DNA]</scope>
    <source>
        <strain evidence="2 3">DSM 17455</strain>
    </source>
</reference>